<keyword evidence="1" id="KW-0943">RNA-mediated gene silencing</keyword>
<dbReference type="EMBL" id="CM016556">
    <property type="protein sequence ID" value="TKW14003.1"/>
    <property type="molecule type" value="Genomic_DNA"/>
</dbReference>
<keyword evidence="5" id="KW-1185">Reference proteome</keyword>
<dbReference type="Proteomes" id="UP000298652">
    <property type="component" value="Chromosome 5"/>
</dbReference>
<proteinExistence type="inferred from homology"/>
<keyword evidence="1" id="KW-0548">Nucleotidyltransferase</keyword>
<comment type="similarity">
    <text evidence="1">Belongs to the RdRP family.</text>
</comment>
<dbReference type="GO" id="GO:0030422">
    <property type="term" value="P:siRNA processing"/>
    <property type="evidence" value="ECO:0007669"/>
    <property type="project" value="TreeGrafter"/>
</dbReference>
<evidence type="ECO:0000259" key="3">
    <source>
        <dbReference type="Pfam" id="PF05183"/>
    </source>
</evidence>
<keyword evidence="1" id="KW-0696">RNA-directed RNA polymerase</keyword>
<evidence type="ECO:0000256" key="1">
    <source>
        <dbReference type="RuleBase" id="RU363098"/>
    </source>
</evidence>
<keyword evidence="1" id="KW-0694">RNA-binding</keyword>
<dbReference type="PANTHER" id="PTHR23079:SF55">
    <property type="entry name" value="RNA-DIRECTED RNA POLYMERASE"/>
    <property type="match status" value="1"/>
</dbReference>
<dbReference type="GO" id="GO:0031380">
    <property type="term" value="C:nuclear RNA-directed RNA polymerase complex"/>
    <property type="evidence" value="ECO:0007669"/>
    <property type="project" value="TreeGrafter"/>
</dbReference>
<evidence type="ECO:0000256" key="2">
    <source>
        <dbReference type="SAM" id="MobiDB-lite"/>
    </source>
</evidence>
<protein>
    <recommendedName>
        <fullName evidence="1">RNA-dependent RNA polymerase</fullName>
        <ecNumber evidence="1">2.7.7.48</ecNumber>
    </recommendedName>
</protein>
<sequence>MSTVEMGWRAKVGTGLRPRSRTERRRLDPPSDNRQVSGKVLVYKHPGLHFGDIHKLTATHIDGLEEIVGDSKYDIFFQPLDHGLWLMKWPIAILMETCIGSHGTHSYVLGTSANCWLTLMDRLLTPGVSQSEKDLIKINMLELVDIYYWALNAPKNGNKG</sequence>
<dbReference type="AlphaFoldDB" id="A0A4U6UIH7"/>
<dbReference type="InterPro" id="IPR007855">
    <property type="entry name" value="RDRP"/>
</dbReference>
<dbReference type="Gramene" id="TKW14003">
    <property type="protein sequence ID" value="TKW14003"/>
    <property type="gene ID" value="SEVIR_5G138400v2"/>
</dbReference>
<accession>A0A4U6UIH7</accession>
<evidence type="ECO:0000313" key="4">
    <source>
        <dbReference type="EMBL" id="TKW14003.1"/>
    </source>
</evidence>
<reference evidence="4" key="1">
    <citation type="submission" date="2019-03" db="EMBL/GenBank/DDBJ databases">
        <title>WGS assembly of Setaria viridis.</title>
        <authorList>
            <person name="Huang P."/>
            <person name="Jenkins J."/>
            <person name="Grimwood J."/>
            <person name="Barry K."/>
            <person name="Healey A."/>
            <person name="Mamidi S."/>
            <person name="Sreedasyam A."/>
            <person name="Shu S."/>
            <person name="Feldman M."/>
            <person name="Wu J."/>
            <person name="Yu Y."/>
            <person name="Chen C."/>
            <person name="Johnson J."/>
            <person name="Rokhsar D."/>
            <person name="Baxter I."/>
            <person name="Schmutz J."/>
            <person name="Brutnell T."/>
            <person name="Kellogg E."/>
        </authorList>
    </citation>
    <scope>NUCLEOTIDE SEQUENCE [LARGE SCALE GENOMIC DNA]</scope>
</reference>
<dbReference type="InterPro" id="IPR057596">
    <property type="entry name" value="RDRP_core"/>
</dbReference>
<dbReference type="EC" id="2.7.7.48" evidence="1"/>
<keyword evidence="1" id="KW-0808">Transferase</keyword>
<organism evidence="4 5">
    <name type="scientific">Setaria viridis</name>
    <name type="common">Green bristlegrass</name>
    <name type="synonym">Setaria italica subsp. viridis</name>
    <dbReference type="NCBI Taxonomy" id="4556"/>
    <lineage>
        <taxon>Eukaryota</taxon>
        <taxon>Viridiplantae</taxon>
        <taxon>Streptophyta</taxon>
        <taxon>Embryophyta</taxon>
        <taxon>Tracheophyta</taxon>
        <taxon>Spermatophyta</taxon>
        <taxon>Magnoliopsida</taxon>
        <taxon>Liliopsida</taxon>
        <taxon>Poales</taxon>
        <taxon>Poaceae</taxon>
        <taxon>PACMAD clade</taxon>
        <taxon>Panicoideae</taxon>
        <taxon>Panicodae</taxon>
        <taxon>Paniceae</taxon>
        <taxon>Cenchrinae</taxon>
        <taxon>Setaria</taxon>
    </lineage>
</organism>
<feature type="domain" description="RDRP core" evidence="3">
    <location>
        <begin position="32"/>
        <end position="66"/>
    </location>
</feature>
<comment type="catalytic activity">
    <reaction evidence="1">
        <text>RNA(n) + a ribonucleoside 5'-triphosphate = RNA(n+1) + diphosphate</text>
        <dbReference type="Rhea" id="RHEA:21248"/>
        <dbReference type="Rhea" id="RHEA-COMP:14527"/>
        <dbReference type="Rhea" id="RHEA-COMP:17342"/>
        <dbReference type="ChEBI" id="CHEBI:33019"/>
        <dbReference type="ChEBI" id="CHEBI:61557"/>
        <dbReference type="ChEBI" id="CHEBI:140395"/>
        <dbReference type="EC" id="2.7.7.48"/>
    </reaction>
</comment>
<feature type="region of interest" description="Disordered" evidence="2">
    <location>
        <begin position="15"/>
        <end position="35"/>
    </location>
</feature>
<gene>
    <name evidence="4" type="ORF">SEVIR_5G138400v2</name>
</gene>
<evidence type="ECO:0000313" key="5">
    <source>
        <dbReference type="Proteomes" id="UP000298652"/>
    </source>
</evidence>
<name>A0A4U6UIH7_SETVI</name>
<dbReference type="Pfam" id="PF05183">
    <property type="entry name" value="RdRP"/>
    <property type="match status" value="1"/>
</dbReference>
<dbReference type="GO" id="GO:0003968">
    <property type="term" value="F:RNA-directed RNA polymerase activity"/>
    <property type="evidence" value="ECO:0007669"/>
    <property type="project" value="InterPro"/>
</dbReference>
<comment type="function">
    <text evidence="1">Probably involved in the RNA silencing pathway and required for the generation of small interfering RNAs (siRNAs).</text>
</comment>
<dbReference type="PANTHER" id="PTHR23079">
    <property type="entry name" value="RNA-DEPENDENT RNA POLYMERASE"/>
    <property type="match status" value="1"/>
</dbReference>